<dbReference type="PRINTS" id="PR00007">
    <property type="entry name" value="COMPLEMNTC1Q"/>
</dbReference>
<evidence type="ECO:0000256" key="4">
    <source>
        <dbReference type="SAM" id="Coils"/>
    </source>
</evidence>
<dbReference type="GO" id="GO:0005576">
    <property type="term" value="C:extracellular region"/>
    <property type="evidence" value="ECO:0007669"/>
    <property type="project" value="UniProtKB-SubCell"/>
</dbReference>
<evidence type="ECO:0000256" key="2">
    <source>
        <dbReference type="ARBA" id="ARBA00022525"/>
    </source>
</evidence>
<dbReference type="Gene3D" id="2.60.120.40">
    <property type="match status" value="1"/>
</dbReference>
<dbReference type="PANTHER" id="PTHR22923:SF102">
    <property type="entry name" value="CEREBELLIN 13-RELATED"/>
    <property type="match status" value="1"/>
</dbReference>
<dbReference type="InterPro" id="IPR050822">
    <property type="entry name" value="Cerebellin_Synaptic_Org"/>
</dbReference>
<sequence>MEKPFLFCVVIVAFGYTVFGASTEEESFQTNSERFRRIEETLQKLKTENKNLHSVVQKQKNEISILVQEQKGQQQEINELKHSCLRKTTRKEVADETTEKSQHPLFTTRNATKEDFIPFDKSEKGHKDGERREIGGNQYKNRLSRLLEGGSHSETETNDVAFYAYMSKSEAIIPHHTLIFDHVETNIGHAYSQHSGAFTVPINGVYILSYTIFPRGAGSYASVELTVNSISRNTIFVDSSSTDNDHTGCTGFAVLALKQGDVCFVRLHPTYPSTGKIDSESIMRSSFSGVKV</sequence>
<name>A0A8S3T485_MYTED</name>
<feature type="domain" description="C1q" evidence="6">
    <location>
        <begin position="155"/>
        <end position="292"/>
    </location>
</feature>
<evidence type="ECO:0000313" key="8">
    <source>
        <dbReference type="Proteomes" id="UP000683360"/>
    </source>
</evidence>
<organism evidence="7 8">
    <name type="scientific">Mytilus edulis</name>
    <name type="common">Blue mussel</name>
    <dbReference type="NCBI Taxonomy" id="6550"/>
    <lineage>
        <taxon>Eukaryota</taxon>
        <taxon>Metazoa</taxon>
        <taxon>Spiralia</taxon>
        <taxon>Lophotrochozoa</taxon>
        <taxon>Mollusca</taxon>
        <taxon>Bivalvia</taxon>
        <taxon>Autobranchia</taxon>
        <taxon>Pteriomorphia</taxon>
        <taxon>Mytilida</taxon>
        <taxon>Mytiloidea</taxon>
        <taxon>Mytilidae</taxon>
        <taxon>Mytilinae</taxon>
        <taxon>Mytilus</taxon>
    </lineage>
</organism>
<dbReference type="EMBL" id="CAJPWZ010001920">
    <property type="protein sequence ID" value="CAG2226617.1"/>
    <property type="molecule type" value="Genomic_DNA"/>
</dbReference>
<dbReference type="PROSITE" id="PS50871">
    <property type="entry name" value="C1Q"/>
    <property type="match status" value="1"/>
</dbReference>
<evidence type="ECO:0000256" key="5">
    <source>
        <dbReference type="SAM" id="SignalP"/>
    </source>
</evidence>
<feature type="coiled-coil region" evidence="4">
    <location>
        <begin position="35"/>
        <end position="76"/>
    </location>
</feature>
<keyword evidence="8" id="KW-1185">Reference proteome</keyword>
<protein>
    <recommendedName>
        <fullName evidence="6">C1q domain-containing protein</fullName>
    </recommendedName>
</protein>
<dbReference type="Proteomes" id="UP000683360">
    <property type="component" value="Unassembled WGS sequence"/>
</dbReference>
<evidence type="ECO:0000313" key="7">
    <source>
        <dbReference type="EMBL" id="CAG2226617.1"/>
    </source>
</evidence>
<dbReference type="AlphaFoldDB" id="A0A8S3T485"/>
<gene>
    <name evidence="7" type="ORF">MEDL_39675</name>
</gene>
<evidence type="ECO:0000256" key="1">
    <source>
        <dbReference type="ARBA" id="ARBA00004613"/>
    </source>
</evidence>
<evidence type="ECO:0000256" key="3">
    <source>
        <dbReference type="ARBA" id="ARBA00022729"/>
    </source>
</evidence>
<feature type="chain" id="PRO_5035877233" description="C1q domain-containing protein" evidence="5">
    <location>
        <begin position="21"/>
        <end position="292"/>
    </location>
</feature>
<dbReference type="Pfam" id="PF00386">
    <property type="entry name" value="C1q"/>
    <property type="match status" value="1"/>
</dbReference>
<dbReference type="PANTHER" id="PTHR22923">
    <property type="entry name" value="CEREBELLIN-RELATED"/>
    <property type="match status" value="1"/>
</dbReference>
<keyword evidence="3 5" id="KW-0732">Signal</keyword>
<dbReference type="SUPFAM" id="SSF49842">
    <property type="entry name" value="TNF-like"/>
    <property type="match status" value="1"/>
</dbReference>
<comment type="caution">
    <text evidence="7">The sequence shown here is derived from an EMBL/GenBank/DDBJ whole genome shotgun (WGS) entry which is preliminary data.</text>
</comment>
<dbReference type="OrthoDB" id="6149266at2759"/>
<comment type="subcellular location">
    <subcellularLocation>
        <location evidence="1">Secreted</location>
    </subcellularLocation>
</comment>
<keyword evidence="4" id="KW-0175">Coiled coil</keyword>
<feature type="signal peptide" evidence="5">
    <location>
        <begin position="1"/>
        <end position="20"/>
    </location>
</feature>
<dbReference type="InterPro" id="IPR001073">
    <property type="entry name" value="C1q_dom"/>
</dbReference>
<evidence type="ECO:0000259" key="6">
    <source>
        <dbReference type="PROSITE" id="PS50871"/>
    </source>
</evidence>
<proteinExistence type="predicted"/>
<keyword evidence="2" id="KW-0964">Secreted</keyword>
<reference evidence="7" key="1">
    <citation type="submission" date="2021-03" db="EMBL/GenBank/DDBJ databases">
        <authorList>
            <person name="Bekaert M."/>
        </authorList>
    </citation>
    <scope>NUCLEOTIDE SEQUENCE</scope>
</reference>
<accession>A0A8S3T485</accession>
<dbReference type="InterPro" id="IPR008983">
    <property type="entry name" value="Tumour_necrosis_fac-like_dom"/>
</dbReference>
<dbReference type="SMART" id="SM00110">
    <property type="entry name" value="C1Q"/>
    <property type="match status" value="1"/>
</dbReference>